<dbReference type="InterPro" id="IPR007497">
    <property type="entry name" value="SIMPL/DUF541"/>
</dbReference>
<dbReference type="GO" id="GO:0006955">
    <property type="term" value="P:immune response"/>
    <property type="evidence" value="ECO:0007669"/>
    <property type="project" value="InterPro"/>
</dbReference>
<comment type="similarity">
    <text evidence="3">Belongs to the IRAK1BP1 family.</text>
</comment>
<dbReference type="Pfam" id="PF04402">
    <property type="entry name" value="SIMPL"/>
    <property type="match status" value="1"/>
</dbReference>
<comment type="caution">
    <text evidence="7">The sequence shown here is derived from an EMBL/GenBank/DDBJ whole genome shotgun (WGS) entry which is preliminary data.</text>
</comment>
<sequence length="187" mass="20731">MSRPPDRATLCIRVRSRKECVGDVTDSVSRRLEYILQTLRQRQVKPTSCPAAQVTVVFTDFVKMQDVSNTLVEKLDRSVCVSVPQFSHSAEHIDRLRRETCVAAVASAQHKARDVCRLLGQALGRPLFVREEESREWTGGVGERDGGGEDDGGDASLQQQLTQASVTVFSRVSASFQIQPKNKGTQE</sequence>
<keyword evidence="7" id="KW-0418">Kinase</keyword>
<keyword evidence="7" id="KW-0675">Receptor</keyword>
<dbReference type="GO" id="GO:0043123">
    <property type="term" value="P:positive regulation of canonical NF-kappaB signal transduction"/>
    <property type="evidence" value="ECO:0007669"/>
    <property type="project" value="InterPro"/>
</dbReference>
<dbReference type="STRING" id="113540.ENSSFOP00015026368"/>
<dbReference type="PANTHER" id="PTHR18842">
    <property type="entry name" value="INTERLEUKIN-1 RECEPTOR-ASSOCIATED KINASE 1-BINDING PROTEIN 1"/>
    <property type="match status" value="1"/>
</dbReference>
<evidence type="ECO:0000313" key="7">
    <source>
        <dbReference type="EMBL" id="KPP61890.1"/>
    </source>
</evidence>
<dbReference type="Gene3D" id="3.30.110.170">
    <property type="entry name" value="Protein of unknown function (DUF541), domain 1"/>
    <property type="match status" value="1"/>
</dbReference>
<keyword evidence="4" id="KW-0963">Cytoplasm</keyword>
<comment type="subcellular location">
    <subcellularLocation>
        <location evidence="2">Cytoplasm</location>
    </subcellularLocation>
    <subcellularLocation>
        <location evidence="1">Nucleus</location>
    </subcellularLocation>
</comment>
<keyword evidence="7" id="KW-0808">Transferase</keyword>
<dbReference type="EMBL" id="JARO02009204">
    <property type="protein sequence ID" value="KPP61890.1"/>
    <property type="molecule type" value="Genomic_DNA"/>
</dbReference>
<dbReference type="InterPro" id="IPR030312">
    <property type="entry name" value="IRAK1BP1"/>
</dbReference>
<dbReference type="GO" id="GO:0005634">
    <property type="term" value="C:nucleus"/>
    <property type="evidence" value="ECO:0007669"/>
    <property type="project" value="UniProtKB-SubCell"/>
</dbReference>
<reference evidence="7 8" key="1">
    <citation type="submission" date="2015-08" db="EMBL/GenBank/DDBJ databases">
        <title>The genome of the Asian arowana (Scleropages formosus).</title>
        <authorList>
            <person name="Tan M.H."/>
            <person name="Gan H.M."/>
            <person name="Croft L.J."/>
            <person name="Austin C.M."/>
        </authorList>
    </citation>
    <scope>NUCLEOTIDE SEQUENCE [LARGE SCALE GENOMIC DNA]</scope>
    <source>
        <strain evidence="7">Aro1</strain>
    </source>
</reference>
<dbReference type="Proteomes" id="UP000034805">
    <property type="component" value="Unassembled WGS sequence"/>
</dbReference>
<evidence type="ECO:0000256" key="2">
    <source>
        <dbReference type="ARBA" id="ARBA00004496"/>
    </source>
</evidence>
<name>A0A0P7UQU8_SCLFO</name>
<evidence type="ECO:0000256" key="5">
    <source>
        <dbReference type="ARBA" id="ARBA00023242"/>
    </source>
</evidence>
<evidence type="ECO:0000256" key="4">
    <source>
        <dbReference type="ARBA" id="ARBA00022490"/>
    </source>
</evidence>
<dbReference type="GO" id="GO:0016301">
    <property type="term" value="F:kinase activity"/>
    <property type="evidence" value="ECO:0007669"/>
    <property type="project" value="UniProtKB-KW"/>
</dbReference>
<organism evidence="7 8">
    <name type="scientific">Scleropages formosus</name>
    <name type="common">Asian bonytongue</name>
    <name type="synonym">Osteoglossum formosum</name>
    <dbReference type="NCBI Taxonomy" id="113540"/>
    <lineage>
        <taxon>Eukaryota</taxon>
        <taxon>Metazoa</taxon>
        <taxon>Chordata</taxon>
        <taxon>Craniata</taxon>
        <taxon>Vertebrata</taxon>
        <taxon>Euteleostomi</taxon>
        <taxon>Actinopterygii</taxon>
        <taxon>Neopterygii</taxon>
        <taxon>Teleostei</taxon>
        <taxon>Osteoglossocephala</taxon>
        <taxon>Osteoglossomorpha</taxon>
        <taxon>Osteoglossiformes</taxon>
        <taxon>Osteoglossidae</taxon>
        <taxon>Scleropages</taxon>
    </lineage>
</organism>
<dbReference type="GO" id="GO:0005737">
    <property type="term" value="C:cytoplasm"/>
    <property type="evidence" value="ECO:0007669"/>
    <property type="project" value="UniProtKB-SubCell"/>
</dbReference>
<feature type="region of interest" description="Disordered" evidence="6">
    <location>
        <begin position="134"/>
        <end position="157"/>
    </location>
</feature>
<proteinExistence type="inferred from homology"/>
<evidence type="ECO:0000313" key="8">
    <source>
        <dbReference type="Proteomes" id="UP000034805"/>
    </source>
</evidence>
<evidence type="ECO:0000256" key="1">
    <source>
        <dbReference type="ARBA" id="ARBA00004123"/>
    </source>
</evidence>
<feature type="compositionally biased region" description="Basic and acidic residues" evidence="6">
    <location>
        <begin position="134"/>
        <end position="147"/>
    </location>
</feature>
<gene>
    <name evidence="7" type="ORF">Z043_119966</name>
</gene>
<accession>A0A0P7UQU8</accession>
<dbReference type="AlphaFoldDB" id="A0A0P7UQU8"/>
<evidence type="ECO:0000256" key="3">
    <source>
        <dbReference type="ARBA" id="ARBA00005509"/>
    </source>
</evidence>
<evidence type="ECO:0000256" key="6">
    <source>
        <dbReference type="SAM" id="MobiDB-lite"/>
    </source>
</evidence>
<keyword evidence="5" id="KW-0539">Nucleus</keyword>
<protein>
    <submittedName>
        <fullName evidence="7">Interleukin-1 receptor-associated kinase 1-binding protein 1-like</fullName>
    </submittedName>
</protein>
<dbReference type="PANTHER" id="PTHR18842:SF2">
    <property type="entry name" value="INTERLEUKIN-1 RECEPTOR-ASSOCIATED KINASE 1-BINDING PROTEIN 1"/>
    <property type="match status" value="1"/>
</dbReference>